<feature type="signal peptide" evidence="1">
    <location>
        <begin position="1"/>
        <end position="16"/>
    </location>
</feature>
<organism evidence="3">
    <name type="scientific">Caenorhabditis brenneri</name>
    <name type="common">Nematode worm</name>
    <dbReference type="NCBI Taxonomy" id="135651"/>
    <lineage>
        <taxon>Eukaryota</taxon>
        <taxon>Metazoa</taxon>
        <taxon>Ecdysozoa</taxon>
        <taxon>Nematoda</taxon>
        <taxon>Chromadorea</taxon>
        <taxon>Rhabditida</taxon>
        <taxon>Rhabditina</taxon>
        <taxon>Rhabditomorpha</taxon>
        <taxon>Rhabditoidea</taxon>
        <taxon>Rhabditidae</taxon>
        <taxon>Peloderinae</taxon>
        <taxon>Caenorhabditis</taxon>
    </lineage>
</organism>
<protein>
    <submittedName>
        <fullName evidence="2">Uncharacterized protein</fullName>
    </submittedName>
</protein>
<dbReference type="AlphaFoldDB" id="G0NHT0"/>
<evidence type="ECO:0000313" key="2">
    <source>
        <dbReference type="EMBL" id="EGT31469.1"/>
    </source>
</evidence>
<keyword evidence="1" id="KW-0732">Signal</keyword>
<dbReference type="InParanoid" id="G0NHT0"/>
<accession>G0NHT0</accession>
<sequence>MKVILLGLALLQFASAQRDSRLPPPGDGEKSAYFEEVNMRRSDYAIKNNISNMNRVYYDMELEEMLTEEVVKRDFCPEAMLIKRNNSLLFLNIRGNRSIIGKEEVFVAGHTKTATLLNGCEDSYVLHFAFDVPIHGTTHGTPGSNCARASDGSLQLPGEKPDCVTTRNWNCMKIVYARKTVIENPLDELIEDLEKILGIKIDIDYDLDEEDSYFYE</sequence>
<dbReference type="HOGENOM" id="CLU_1278613_0_0_1"/>
<dbReference type="eggNOG" id="ENOG502RBIK">
    <property type="taxonomic scope" value="Eukaryota"/>
</dbReference>
<evidence type="ECO:0000313" key="3">
    <source>
        <dbReference type="Proteomes" id="UP000008068"/>
    </source>
</evidence>
<dbReference type="Proteomes" id="UP000008068">
    <property type="component" value="Unassembled WGS sequence"/>
</dbReference>
<dbReference type="EMBL" id="GL379886">
    <property type="protein sequence ID" value="EGT31469.1"/>
    <property type="molecule type" value="Genomic_DNA"/>
</dbReference>
<reference evidence="3" key="1">
    <citation type="submission" date="2011-07" db="EMBL/GenBank/DDBJ databases">
        <authorList>
            <consortium name="Caenorhabditis brenneri Sequencing and Analysis Consortium"/>
            <person name="Wilson R.K."/>
        </authorList>
    </citation>
    <scope>NUCLEOTIDE SEQUENCE [LARGE SCALE GENOMIC DNA]</scope>
    <source>
        <strain evidence="3">PB2801</strain>
    </source>
</reference>
<feature type="chain" id="PRO_5003404951" evidence="1">
    <location>
        <begin position="17"/>
        <end position="216"/>
    </location>
</feature>
<evidence type="ECO:0000256" key="1">
    <source>
        <dbReference type="SAM" id="SignalP"/>
    </source>
</evidence>
<gene>
    <name evidence="2" type="ORF">CAEBREN_11493</name>
</gene>
<keyword evidence="3" id="KW-1185">Reference proteome</keyword>
<proteinExistence type="predicted"/>
<name>G0NHT0_CAEBE</name>